<keyword evidence="7" id="KW-1185">Reference proteome</keyword>
<dbReference type="PANTHER" id="PTHR30579">
    <property type="entry name" value="TRANSCRIPTIONAL REGULATOR"/>
    <property type="match status" value="1"/>
</dbReference>
<dbReference type="PANTHER" id="PTHR30579:SF3">
    <property type="entry name" value="TRANSCRIPTIONAL REGULATORY PROTEIN"/>
    <property type="match status" value="1"/>
</dbReference>
<dbReference type="GO" id="GO:0003700">
    <property type="term" value="F:DNA-binding transcription factor activity"/>
    <property type="evidence" value="ECO:0007669"/>
    <property type="project" value="InterPro"/>
</dbReference>
<dbReference type="SUPFAM" id="SSF53850">
    <property type="entry name" value="Periplasmic binding protein-like II"/>
    <property type="match status" value="1"/>
</dbReference>
<dbReference type="Gene3D" id="3.40.190.10">
    <property type="entry name" value="Periplasmic binding protein-like II"/>
    <property type="match status" value="2"/>
</dbReference>
<evidence type="ECO:0000256" key="2">
    <source>
        <dbReference type="ARBA" id="ARBA00023015"/>
    </source>
</evidence>
<dbReference type="Pfam" id="PF00126">
    <property type="entry name" value="HTH_1"/>
    <property type="match status" value="1"/>
</dbReference>
<dbReference type="InterPro" id="IPR036388">
    <property type="entry name" value="WH-like_DNA-bd_sf"/>
</dbReference>
<feature type="domain" description="HTH lysR-type" evidence="5">
    <location>
        <begin position="17"/>
        <end position="74"/>
    </location>
</feature>
<evidence type="ECO:0000256" key="3">
    <source>
        <dbReference type="ARBA" id="ARBA00023125"/>
    </source>
</evidence>
<evidence type="ECO:0000256" key="4">
    <source>
        <dbReference type="ARBA" id="ARBA00023163"/>
    </source>
</evidence>
<keyword evidence="4" id="KW-0804">Transcription</keyword>
<keyword evidence="3" id="KW-0238">DNA-binding</keyword>
<dbReference type="InterPro" id="IPR050176">
    <property type="entry name" value="LTTR"/>
</dbReference>
<keyword evidence="2" id="KW-0805">Transcription regulation</keyword>
<dbReference type="Pfam" id="PF03466">
    <property type="entry name" value="LysR_substrate"/>
    <property type="match status" value="1"/>
</dbReference>
<dbReference type="InterPro" id="IPR005119">
    <property type="entry name" value="LysR_subst-bd"/>
</dbReference>
<protein>
    <submittedName>
        <fullName evidence="6">LysR family transcriptional regulator</fullName>
    </submittedName>
</protein>
<evidence type="ECO:0000313" key="6">
    <source>
        <dbReference type="EMBL" id="MXN17766.1"/>
    </source>
</evidence>
<sequence length="310" mass="33814">MIELDPLRLSLSGGHPVTLDQIQTFLLVARLGGIRRATEALHLSQPAVSNRILTLEEELSVPLFERVGGGMALTREGHQLLPHAELIEQTVNRIRSELSPPEALRTVLRIGVVETVAECWLRDFLASLHRAYPQVVVEVTVDISVNLREQLLERSLDLVALMGPISDYAVENVALPSVEMHWFKSGGSAEPDLAKTPVITFHRKSRPFEEIRQKLIGLHGSGVRVFPSSALSTGMELVAVGVGVGAFPDLPDHAAVREGRVERFTPGWRPRPITLSACFLREGRGSLVEPAIALLQQVARARAGDDPGGA</sequence>
<dbReference type="InterPro" id="IPR000847">
    <property type="entry name" value="LysR_HTH_N"/>
</dbReference>
<dbReference type="PROSITE" id="PS50931">
    <property type="entry name" value="HTH_LYSR"/>
    <property type="match status" value="1"/>
</dbReference>
<comment type="similarity">
    <text evidence="1">Belongs to the LysR transcriptional regulatory family.</text>
</comment>
<organism evidence="6 7">
    <name type="scientific">Pseudooceanicola albus</name>
    <dbReference type="NCBI Taxonomy" id="2692189"/>
    <lineage>
        <taxon>Bacteria</taxon>
        <taxon>Pseudomonadati</taxon>
        <taxon>Pseudomonadota</taxon>
        <taxon>Alphaproteobacteria</taxon>
        <taxon>Rhodobacterales</taxon>
        <taxon>Paracoccaceae</taxon>
        <taxon>Pseudooceanicola</taxon>
    </lineage>
</organism>
<dbReference type="Gene3D" id="1.10.10.10">
    <property type="entry name" value="Winged helix-like DNA-binding domain superfamily/Winged helix DNA-binding domain"/>
    <property type="match status" value="1"/>
</dbReference>
<dbReference type="InterPro" id="IPR036390">
    <property type="entry name" value="WH_DNA-bd_sf"/>
</dbReference>
<proteinExistence type="inferred from homology"/>
<dbReference type="Proteomes" id="UP000477911">
    <property type="component" value="Unassembled WGS sequence"/>
</dbReference>
<accession>A0A6L7G2V1</accession>
<reference evidence="6 7" key="1">
    <citation type="submission" date="2019-12" db="EMBL/GenBank/DDBJ databases">
        <authorList>
            <person name="Li M."/>
        </authorList>
    </citation>
    <scope>NUCLEOTIDE SEQUENCE [LARGE SCALE GENOMIC DNA]</scope>
    <source>
        <strain evidence="6 7">GBMRC 2024</strain>
    </source>
</reference>
<dbReference type="FunFam" id="1.10.10.10:FF:000001">
    <property type="entry name" value="LysR family transcriptional regulator"/>
    <property type="match status" value="1"/>
</dbReference>
<dbReference type="AlphaFoldDB" id="A0A6L7G2V1"/>
<evidence type="ECO:0000259" key="5">
    <source>
        <dbReference type="PROSITE" id="PS50931"/>
    </source>
</evidence>
<evidence type="ECO:0000313" key="7">
    <source>
        <dbReference type="Proteomes" id="UP000477911"/>
    </source>
</evidence>
<dbReference type="GO" id="GO:0003677">
    <property type="term" value="F:DNA binding"/>
    <property type="evidence" value="ECO:0007669"/>
    <property type="project" value="UniProtKB-KW"/>
</dbReference>
<dbReference type="EMBL" id="WUMU01000006">
    <property type="protein sequence ID" value="MXN17766.1"/>
    <property type="molecule type" value="Genomic_DNA"/>
</dbReference>
<comment type="caution">
    <text evidence="6">The sequence shown here is derived from an EMBL/GenBank/DDBJ whole genome shotgun (WGS) entry which is preliminary data.</text>
</comment>
<dbReference type="CDD" id="cd05466">
    <property type="entry name" value="PBP2_LTTR_substrate"/>
    <property type="match status" value="1"/>
</dbReference>
<gene>
    <name evidence="6" type="ORF">GR170_07970</name>
</gene>
<dbReference type="PRINTS" id="PR00039">
    <property type="entry name" value="HTHLYSR"/>
</dbReference>
<name>A0A6L7G2V1_9RHOB</name>
<dbReference type="SUPFAM" id="SSF46785">
    <property type="entry name" value="Winged helix' DNA-binding domain"/>
    <property type="match status" value="1"/>
</dbReference>
<evidence type="ECO:0000256" key="1">
    <source>
        <dbReference type="ARBA" id="ARBA00009437"/>
    </source>
</evidence>